<comment type="caution">
    <text evidence="1">The sequence shown here is derived from an EMBL/GenBank/DDBJ whole genome shotgun (WGS) entry which is preliminary data.</text>
</comment>
<dbReference type="Proteomes" id="UP000557872">
    <property type="component" value="Unassembled WGS sequence"/>
</dbReference>
<organism evidence="1 2">
    <name type="scientific">Oceaniferula marina</name>
    <dbReference type="NCBI Taxonomy" id="2748318"/>
    <lineage>
        <taxon>Bacteria</taxon>
        <taxon>Pseudomonadati</taxon>
        <taxon>Verrucomicrobiota</taxon>
        <taxon>Verrucomicrobiia</taxon>
        <taxon>Verrucomicrobiales</taxon>
        <taxon>Verrucomicrobiaceae</taxon>
        <taxon>Oceaniferula</taxon>
    </lineage>
</organism>
<dbReference type="RefSeq" id="WP_178931514.1">
    <property type="nucleotide sequence ID" value="NZ_JACBAZ010000002.1"/>
</dbReference>
<evidence type="ECO:0000313" key="2">
    <source>
        <dbReference type="Proteomes" id="UP000557872"/>
    </source>
</evidence>
<evidence type="ECO:0000313" key="1">
    <source>
        <dbReference type="EMBL" id="NWK54969.1"/>
    </source>
</evidence>
<protein>
    <submittedName>
        <fullName evidence="1">Uncharacterized protein</fullName>
    </submittedName>
</protein>
<keyword evidence="2" id="KW-1185">Reference proteome</keyword>
<dbReference type="AlphaFoldDB" id="A0A851GCR1"/>
<gene>
    <name evidence="1" type="ORF">HW115_05070</name>
</gene>
<sequence length="498" mass="56324">MDTYLKYEAFTDSATPAEETNVHTVFVPCMKFKIGYSIRKQTDFPVVQEMVLRFIKTMGGEVREGSVCGFLNFSDQELRIVLAPLLGQELLMRENGNLRLTNAGLQLFVSNDESIPSISQAEAKSGFFCVENHCCLPLSRDDRSRMEFGSKYARLIPDCVPGHEQKRPDYQQQVAEQFSRHFPSFIQTTGDLEDYRSDKLSLHKVDYCRIQEDLVLAADVIMKVKQSGVAEVSVLPFDHLDPKTEERAMLRKQLIGLVEINPPSDHDLSDDVTLLRHLFGDDFLADSLHSGMLNWPCLMKHFIEGVAPKLQSGASVIFGSGELSRNRELISRLIYRGIGAGEYTKDTPLQVTWIRPQTPSWGRSKSLFMAIADLRKGVEEIAGSERVISLCLAENRYSEDQRVKLPDLKLYQSRKNYEAFDAVKYFRSVGLPPNVEIILVGEVGGLVLSHSFGSVNCPLPIPVGVYFEDMKSVMDYFSSYALNHMRSFPSKPHKKLRK</sequence>
<accession>A0A851GCR1</accession>
<dbReference type="EMBL" id="JACBAZ010000002">
    <property type="protein sequence ID" value="NWK54969.1"/>
    <property type="molecule type" value="Genomic_DNA"/>
</dbReference>
<name>A0A851GCR1_9BACT</name>
<proteinExistence type="predicted"/>
<reference evidence="1 2" key="1">
    <citation type="submission" date="2020-07" db="EMBL/GenBank/DDBJ databases">
        <title>Roseicoccus Jingziensis gen. nov., sp. nov., isolated from coastal seawater.</title>
        <authorList>
            <person name="Feng X."/>
        </authorList>
    </citation>
    <scope>NUCLEOTIDE SEQUENCE [LARGE SCALE GENOMIC DNA]</scope>
    <source>
        <strain evidence="1 2">N1E253</strain>
    </source>
</reference>